<dbReference type="AlphaFoldDB" id="G0PGK5"/>
<proteinExistence type="predicted"/>
<evidence type="ECO:0000313" key="3">
    <source>
        <dbReference type="Proteomes" id="UP000008068"/>
    </source>
</evidence>
<evidence type="ECO:0000256" key="1">
    <source>
        <dbReference type="SAM" id="MobiDB-lite"/>
    </source>
</evidence>
<organism evidence="3">
    <name type="scientific">Caenorhabditis brenneri</name>
    <name type="common">Nematode worm</name>
    <dbReference type="NCBI Taxonomy" id="135651"/>
    <lineage>
        <taxon>Eukaryota</taxon>
        <taxon>Metazoa</taxon>
        <taxon>Ecdysozoa</taxon>
        <taxon>Nematoda</taxon>
        <taxon>Chromadorea</taxon>
        <taxon>Rhabditida</taxon>
        <taxon>Rhabditina</taxon>
        <taxon>Rhabditomorpha</taxon>
        <taxon>Rhabditoidea</taxon>
        <taxon>Rhabditidae</taxon>
        <taxon>Peloderinae</taxon>
        <taxon>Caenorhabditis</taxon>
    </lineage>
</organism>
<dbReference type="Proteomes" id="UP000008068">
    <property type="component" value="Unassembled WGS sequence"/>
</dbReference>
<dbReference type="HOGENOM" id="CLU_2099020_0_0_1"/>
<sequence>MGMMVKDNQLLAYNNSEKVSLGTHKTSPFKTEGTSLLELMKAYSKKFGCDRIFPIDELLMILAFLIFQVANYQLKVSSWATGFDRLEMTSNVPWTGYQRIGNRSSKEKNKKKDAHT</sequence>
<feature type="region of interest" description="Disordered" evidence="1">
    <location>
        <begin position="96"/>
        <end position="116"/>
    </location>
</feature>
<reference evidence="3" key="1">
    <citation type="submission" date="2011-07" db="EMBL/GenBank/DDBJ databases">
        <authorList>
            <consortium name="Caenorhabditis brenneri Sequencing and Analysis Consortium"/>
            <person name="Wilson R.K."/>
        </authorList>
    </citation>
    <scope>NUCLEOTIDE SEQUENCE [LARGE SCALE GENOMIC DNA]</scope>
    <source>
        <strain evidence="3">PB2801</strain>
    </source>
</reference>
<evidence type="ECO:0000313" key="2">
    <source>
        <dbReference type="EMBL" id="EGT55180.1"/>
    </source>
</evidence>
<dbReference type="InParanoid" id="G0PGK5"/>
<name>G0PGK5_CAEBE</name>
<accession>G0PGK5</accession>
<protein>
    <submittedName>
        <fullName evidence="2">Uncharacterized protein</fullName>
    </submittedName>
</protein>
<keyword evidence="3" id="KW-1185">Reference proteome</keyword>
<gene>
    <name evidence="2" type="ORF">CAEBREN_04726</name>
</gene>
<dbReference type="EMBL" id="GL380423">
    <property type="protein sequence ID" value="EGT55180.1"/>
    <property type="molecule type" value="Genomic_DNA"/>
</dbReference>